<dbReference type="Pfam" id="PF13360">
    <property type="entry name" value="PQQ_2"/>
    <property type="match status" value="1"/>
</dbReference>
<dbReference type="SUPFAM" id="SSF50998">
    <property type="entry name" value="Quinoprotein alcohol dehydrogenase-like"/>
    <property type="match status" value="2"/>
</dbReference>
<dbReference type="SMART" id="SM00220">
    <property type="entry name" value="S_TKc"/>
    <property type="match status" value="1"/>
</dbReference>
<dbReference type="PANTHER" id="PTHR34512:SF30">
    <property type="entry name" value="OUTER MEMBRANE PROTEIN ASSEMBLY FACTOR BAMB"/>
    <property type="match status" value="1"/>
</dbReference>
<gene>
    <name evidence="3" type="ORF">NP777_41460</name>
</gene>
<dbReference type="InterPro" id="IPR018391">
    <property type="entry name" value="PQQ_b-propeller_rpt"/>
</dbReference>
<dbReference type="Proteomes" id="UP001204746">
    <property type="component" value="Unassembled WGS sequence"/>
</dbReference>
<dbReference type="RefSeq" id="WP_256655352.1">
    <property type="nucleotide sequence ID" value="NZ_JANIAA010000050.1"/>
</dbReference>
<dbReference type="Gene3D" id="2.130.10.10">
    <property type="entry name" value="YVTN repeat-like/Quinoprotein amine dehydrogenase"/>
    <property type="match status" value="2"/>
</dbReference>
<dbReference type="InterPro" id="IPR015943">
    <property type="entry name" value="WD40/YVTN_repeat-like_dom_sf"/>
</dbReference>
<dbReference type="InterPro" id="IPR011009">
    <property type="entry name" value="Kinase-like_dom_sf"/>
</dbReference>
<feature type="region of interest" description="Disordered" evidence="1">
    <location>
        <begin position="173"/>
        <end position="197"/>
    </location>
</feature>
<dbReference type="SUPFAM" id="SSF56112">
    <property type="entry name" value="Protein kinase-like (PK-like)"/>
    <property type="match status" value="1"/>
</dbReference>
<reference evidence="3 4" key="1">
    <citation type="submission" date="2022-07" db="EMBL/GenBank/DDBJ databases">
        <authorList>
            <person name="Phongsopitanun W."/>
            <person name="Tanasupawat S."/>
        </authorList>
    </citation>
    <scope>NUCLEOTIDE SEQUENCE [LARGE SCALE GENOMIC DNA]</scope>
    <source>
        <strain evidence="3 4">RCU-064</strain>
    </source>
</reference>
<dbReference type="InterPro" id="IPR002372">
    <property type="entry name" value="PQQ_rpt_dom"/>
</dbReference>
<accession>A0ABT1VBD8</accession>
<evidence type="ECO:0000313" key="3">
    <source>
        <dbReference type="EMBL" id="MCQ8194587.1"/>
    </source>
</evidence>
<dbReference type="Gene3D" id="1.10.510.10">
    <property type="entry name" value="Transferase(Phosphotransferase) domain 1"/>
    <property type="match status" value="1"/>
</dbReference>
<evidence type="ECO:0000313" key="4">
    <source>
        <dbReference type="Proteomes" id="UP001204746"/>
    </source>
</evidence>
<dbReference type="InterPro" id="IPR000719">
    <property type="entry name" value="Prot_kinase_dom"/>
</dbReference>
<dbReference type="InterPro" id="IPR011047">
    <property type="entry name" value="Quinoprotein_ADH-like_sf"/>
</dbReference>
<comment type="caution">
    <text evidence="3">The sequence shown here is derived from an EMBL/GenBank/DDBJ whole genome shotgun (WGS) entry which is preliminary data.</text>
</comment>
<organism evidence="3 4">
    <name type="scientific">Streptomyces rugosispiralis</name>
    <dbReference type="NCBI Taxonomy" id="2967341"/>
    <lineage>
        <taxon>Bacteria</taxon>
        <taxon>Bacillati</taxon>
        <taxon>Actinomycetota</taxon>
        <taxon>Actinomycetes</taxon>
        <taxon>Kitasatosporales</taxon>
        <taxon>Streptomycetaceae</taxon>
        <taxon>Streptomyces</taxon>
    </lineage>
</organism>
<sequence>MEPQRPAEPTRLGPYRVIGTLDAGGHADDARRRIARDDRTGRAAVLMLPHETLADDPGYRVRFRSEGENSRRLTGGWAAPVIDVAGPDADLPWVAYACFPALPLPAALAAYDGPLPEPTVRALGAVLAHALANWHAGGLVHAGISPQATLLMTDGPRLTGYGLARAAALNGPDQGASPGVDACSLPPEQRAGERPSPAGDVYALGAVLCYAATGRRDVAEGMRAALPDGLRELLAVCLAQDPGQRPRPGTVARELRAASAPEAVGRLPDAVATALARQAAAYPPRAPMSAHALTEEAAATPPQVRSRRAVVVGGLSGAVGLVLGAGGAAGWRAVGEGTGSGETSARRGIAPAPLWRHDLGSEPQQTPLLWRGKTALVWTADSVTALNLRTGKKIWSRDKLYPMSALTLLGNGTFVSPDTSAFSVVSLATGRIKGVERRYDGVEGPAIYQFLAADKDICWFLTRKYASGGTGTEDHAVVCYDSVRRKEIWRAPLPAPYRGDGNTTALLLGSRLLLPSQGDEDDGERTSSYLALDRRSGRKLWTREFAEMKDESAERRLVAPGGLLVSCDEHMLRGYHLADGKARWRVATRGRVSGTPAAHGQAVYATDSRATTYAVDVRTGSTRWRRRSAVPLESSWTRGETAVSHSGATVLQVTDAEIEALDAADGSPRWRSALAGKGQRAAVPGQVVGVAPGIVLVLNGTILYALPVD</sequence>
<evidence type="ECO:0000259" key="2">
    <source>
        <dbReference type="PROSITE" id="PS50011"/>
    </source>
</evidence>
<evidence type="ECO:0000256" key="1">
    <source>
        <dbReference type="SAM" id="MobiDB-lite"/>
    </source>
</evidence>
<dbReference type="PANTHER" id="PTHR34512">
    <property type="entry name" value="CELL SURFACE PROTEIN"/>
    <property type="match status" value="1"/>
</dbReference>
<dbReference type="PROSITE" id="PS50011">
    <property type="entry name" value="PROTEIN_KINASE_DOM"/>
    <property type="match status" value="1"/>
</dbReference>
<feature type="domain" description="Protein kinase" evidence="2">
    <location>
        <begin position="15"/>
        <end position="257"/>
    </location>
</feature>
<name>A0ABT1VBD8_9ACTN</name>
<dbReference type="SMART" id="SM00564">
    <property type="entry name" value="PQQ"/>
    <property type="match status" value="4"/>
</dbReference>
<dbReference type="EMBL" id="JANIAA010000050">
    <property type="protein sequence ID" value="MCQ8194587.1"/>
    <property type="molecule type" value="Genomic_DNA"/>
</dbReference>
<protein>
    <submittedName>
        <fullName evidence="3">PQQ-binding-like beta-propeller repeat protein</fullName>
    </submittedName>
</protein>
<keyword evidence="4" id="KW-1185">Reference proteome</keyword>
<proteinExistence type="predicted"/>